<evidence type="ECO:0000256" key="2">
    <source>
        <dbReference type="ARBA" id="ARBA00008035"/>
    </source>
</evidence>
<feature type="region of interest" description="Disordered" evidence="8">
    <location>
        <begin position="427"/>
        <end position="469"/>
    </location>
</feature>
<dbReference type="OrthoDB" id="435275at2759"/>
<keyword evidence="4 6" id="KW-0804">Transcription</keyword>
<comment type="subcellular location">
    <subcellularLocation>
        <location evidence="1 6">Nucleus</location>
    </subcellularLocation>
</comment>
<feature type="compositionally biased region" description="Basic residues" evidence="8">
    <location>
        <begin position="362"/>
        <end position="375"/>
    </location>
</feature>
<evidence type="ECO:0000256" key="6">
    <source>
        <dbReference type="RuleBase" id="RU361124"/>
    </source>
</evidence>
<gene>
    <name evidence="11" type="primary">LOC117568301</name>
</gene>
<feature type="compositionally biased region" description="Low complexity" evidence="8">
    <location>
        <begin position="873"/>
        <end position="887"/>
    </location>
</feature>
<dbReference type="RefSeq" id="XP_034104734.1">
    <property type="nucleotide sequence ID" value="XM_034248843.2"/>
</dbReference>
<feature type="region of interest" description="Disordered" evidence="8">
    <location>
        <begin position="873"/>
        <end position="909"/>
    </location>
</feature>
<feature type="compositionally biased region" description="Acidic residues" evidence="8">
    <location>
        <begin position="496"/>
        <end position="507"/>
    </location>
</feature>
<feature type="domain" description="Enhancer of polycomb-like N-terminal" evidence="9">
    <location>
        <begin position="7"/>
        <end position="139"/>
    </location>
</feature>
<accession>A0A6P8WQW1</accession>
<evidence type="ECO:0000256" key="4">
    <source>
        <dbReference type="ARBA" id="ARBA00023163"/>
    </source>
</evidence>
<feature type="compositionally biased region" description="Low complexity" evidence="8">
    <location>
        <begin position="764"/>
        <end position="792"/>
    </location>
</feature>
<protein>
    <recommendedName>
        <fullName evidence="6">Enhancer of polycomb-like protein</fullName>
    </recommendedName>
</protein>
<feature type="compositionally biased region" description="Low complexity" evidence="8">
    <location>
        <begin position="380"/>
        <end position="404"/>
    </location>
</feature>
<comment type="similarity">
    <text evidence="2 6">Belongs to the enhancer of polycomb family.</text>
</comment>
<dbReference type="GeneID" id="117568301"/>
<keyword evidence="10" id="KW-1185">Reference proteome</keyword>
<sequence length="1771" mass="194316">MSKLSFRARHLDPSKQMPIYLAEELPDLPEYSAINRAVPQMPSGMEKEEESEHHLQRAICTGLIIPTPEVLQTDQPFYDAYYPPDYKMPRQMIHMQPLGLDTEVPDYDMDRADMEWLEQQQRLQLTELRFEQMMDRLEKSSGQTVVTLNEARTLLNQDDETSISVYDYWLNKRLKMQHPLILTVKTESRPGASSNNPYLAFRRRTEKMQTRKNRKNDEASYEKMLKLRRDLQRATTMLEMVRRREDAKRDHLKTTIEIFEKRVEMRDFNGAVYSELNAQYKSSRPVYNSLYTNQYSQGATAGGQPGTSALLAAGGVLPPGVLAAGGVGNTSVYAQASQYLNTSSMTMDGISAGSGNGSSSRKEKRPYRKRKHKLPREKQQQQQQHQAQQHPQHQQHQQQQQQQQYLPGLGLATSASGVSPAHLSHLHHLHRQSASPAAVESNVDSEEDDYLGGGAQNGNKLGSESEEEAPFAFRRKVSCNYLRMRGDRAGRWPWESPDENEEQEDELPPGAAAIGPDAKYRYTLTSINYPRPRCIGFARRRLGRGGRVLLDRATSRFDDLWSHFDYTVLESVVKAGKPLKSNGQQQLLLAKPSSPPTVVDLPTSKATTADGDAISNEPIVKVEPLCEKEQQQQQLPVPLAPEEEADDDDENEDEAEYDLWSEDENISRLGAYSSAVTLQHNSQEVRLKRRRLRRKKQQLRELNAVKRLKSAAIESEEGGMATDEGAAPPPLRPLPRAYLHRLTLALQATTAQKVPAEEQSKATELQQQQQQQQHMQQLELQSQPQQQQQQSELEVKQEMSCDELVEQSRHANHQHHRSNNSNSNNNNNNTVFNNNNNNSSNNNNSNSSSSNMNKNVSISEKFNVIKVEEADANATANVNPNANAVTADNHDDDDNGSTRDEQPVASTSAAAAAARAAEAAAAATTTTGAAAAIAAAGAGATLEEVAKTIKRELIDADDSNEPLSSIQRTAASMQSQPELMDDDEAEDDVNLAQLSSIIRHTAVKKELQAQQQQQQRRQQQEEKLDQQRCFNQMPDVIRLHNKQLHIDAIGAGGASPAVTEDDYDAYDYMGGLSPTSSQRLDICNELLSEIRRDWLHFRPKTPTDELSDSNLELEETGKLCGDGALVDWTQDTPISIELSRLGKCLDDDGDDAQFMSSAFKYTDLDADAQLLQTAYALDYARGSSNRSPDNANGNCSDTGSALGSGSALEFNLSGGDSLNDINNLLGDDHMLVNILQECSMDDPKALNQATSFWNGILDGEAAVDEVENADNLLDCKPNNASDLKRSSRSRGHLRGTSTPLGSSSFTVAERPAAFFSQTPPVKEEPAETSLPIIAAAVPEVKLETLETPMATATTTATTATASATAIARLATPPPVNVAATPPVAVAAPIPVATPITVAVTVAAPVPAAASTPLIASHATVSAAAQPQLLSIPAQITTQQQQQQQQHQQHQQQLLPQKPQQVQVSQQLLNQFATIAAPNTTQLIARTEFVSSGAAVGDIVTITPHTGSSPLPTLPTLTPQQQQLQHQLAQAQLRNVTVQQRQATPQQQQQQQQSQQQQQQQQQQQPQQQLLFQMPRELGGSPAVISSQSIVTTRSGNHMIYTTSSGEIMTAAGQVSGQKVTYAIQKSASGGSTSLGPNTVITLSNVKLQNDDSNSQSSTPSSVNIINTASGQQLAVHSISGLQQQQQQQQQQQLQQQQQTTTSTPLILTTSARNNVWRQVSGTNTAVATTAVLSSTTSDSATAVGNKILWAGRPTQKRQLNGPENTAMSVER</sequence>
<dbReference type="GO" id="GO:0035267">
    <property type="term" value="C:NuA4 histone acetyltransferase complex"/>
    <property type="evidence" value="ECO:0007669"/>
    <property type="project" value="InterPro"/>
</dbReference>
<feature type="coiled-coil region" evidence="7">
    <location>
        <begin position="682"/>
        <end position="709"/>
    </location>
</feature>
<feature type="region of interest" description="Disordered" evidence="8">
    <location>
        <begin position="713"/>
        <end position="734"/>
    </location>
</feature>
<dbReference type="GO" id="GO:0005634">
    <property type="term" value="C:nucleus"/>
    <property type="evidence" value="ECO:0007669"/>
    <property type="project" value="UniProtKB-SubCell"/>
</dbReference>
<proteinExistence type="inferred from homology"/>
<dbReference type="InterPro" id="IPR019542">
    <property type="entry name" value="Enhancer_polycomb-like_N"/>
</dbReference>
<feature type="compositionally biased region" description="Acidic residues" evidence="8">
    <location>
        <begin position="641"/>
        <end position="663"/>
    </location>
</feature>
<keyword evidence="7" id="KW-0175">Coiled coil</keyword>
<dbReference type="PANTHER" id="PTHR14898">
    <property type="entry name" value="ENHANCER OF POLYCOMB"/>
    <property type="match status" value="1"/>
</dbReference>
<feature type="region of interest" description="Disordered" evidence="8">
    <location>
        <begin position="751"/>
        <end position="854"/>
    </location>
</feature>
<feature type="compositionally biased region" description="Low complexity" evidence="8">
    <location>
        <begin position="350"/>
        <end position="359"/>
    </location>
</feature>
<keyword evidence="3 6" id="KW-0805">Transcription regulation</keyword>
<feature type="region of interest" description="Disordered" evidence="8">
    <location>
        <begin position="1277"/>
        <end position="1304"/>
    </location>
</feature>
<evidence type="ECO:0000313" key="10">
    <source>
        <dbReference type="Proteomes" id="UP000515160"/>
    </source>
</evidence>
<reference evidence="11" key="1">
    <citation type="submission" date="2025-08" db="UniProtKB">
        <authorList>
            <consortium name="RefSeq"/>
        </authorList>
    </citation>
    <scope>IDENTIFICATION</scope>
    <source>
        <strain evidence="11">15112-1751.03</strain>
        <tissue evidence="11">Whole Adult</tissue>
    </source>
</reference>
<dbReference type="InterPro" id="IPR024943">
    <property type="entry name" value="Enhancer_polycomb"/>
</dbReference>
<evidence type="ECO:0000259" key="9">
    <source>
        <dbReference type="Pfam" id="PF10513"/>
    </source>
</evidence>
<feature type="region of interest" description="Disordered" evidence="8">
    <location>
        <begin position="350"/>
        <end position="404"/>
    </location>
</feature>
<feature type="compositionally biased region" description="Low complexity" evidence="8">
    <location>
        <begin position="819"/>
        <end position="854"/>
    </location>
</feature>
<evidence type="ECO:0000256" key="1">
    <source>
        <dbReference type="ARBA" id="ARBA00004123"/>
    </source>
</evidence>
<feature type="region of interest" description="Disordered" evidence="8">
    <location>
        <begin position="489"/>
        <end position="515"/>
    </location>
</feature>
<evidence type="ECO:0000256" key="7">
    <source>
        <dbReference type="SAM" id="Coils"/>
    </source>
</evidence>
<feature type="region of interest" description="Disordered" evidence="8">
    <location>
        <begin position="628"/>
        <end position="663"/>
    </location>
</feature>
<keyword evidence="5 6" id="KW-0539">Nucleus</keyword>
<evidence type="ECO:0000256" key="5">
    <source>
        <dbReference type="ARBA" id="ARBA00023242"/>
    </source>
</evidence>
<evidence type="ECO:0000256" key="8">
    <source>
        <dbReference type="SAM" id="MobiDB-lite"/>
    </source>
</evidence>
<name>A0A6P8WQW1_DROAB</name>
<feature type="compositionally biased region" description="Polar residues" evidence="8">
    <location>
        <begin position="1295"/>
        <end position="1304"/>
    </location>
</feature>
<organism evidence="10 11">
    <name type="scientific">Drosophila albomicans</name>
    <name type="common">Fruit fly</name>
    <dbReference type="NCBI Taxonomy" id="7291"/>
    <lineage>
        <taxon>Eukaryota</taxon>
        <taxon>Metazoa</taxon>
        <taxon>Ecdysozoa</taxon>
        <taxon>Arthropoda</taxon>
        <taxon>Hexapoda</taxon>
        <taxon>Insecta</taxon>
        <taxon>Pterygota</taxon>
        <taxon>Neoptera</taxon>
        <taxon>Endopterygota</taxon>
        <taxon>Diptera</taxon>
        <taxon>Brachycera</taxon>
        <taxon>Muscomorpha</taxon>
        <taxon>Ephydroidea</taxon>
        <taxon>Drosophilidae</taxon>
        <taxon>Drosophila</taxon>
    </lineage>
</organism>
<evidence type="ECO:0000256" key="3">
    <source>
        <dbReference type="ARBA" id="ARBA00023015"/>
    </source>
</evidence>
<dbReference type="Pfam" id="PF10513">
    <property type="entry name" value="EPL1"/>
    <property type="match status" value="1"/>
</dbReference>
<dbReference type="Proteomes" id="UP000515160">
    <property type="component" value="Chromosome 3"/>
</dbReference>
<dbReference type="GO" id="GO:0006357">
    <property type="term" value="P:regulation of transcription by RNA polymerase II"/>
    <property type="evidence" value="ECO:0007669"/>
    <property type="project" value="InterPro"/>
</dbReference>
<dbReference type="CTD" id="36238"/>
<evidence type="ECO:0000313" key="11">
    <source>
        <dbReference type="RefSeq" id="XP_034104734.1"/>
    </source>
</evidence>